<evidence type="ECO:0000313" key="3">
    <source>
        <dbReference type="Proteomes" id="UP000501452"/>
    </source>
</evidence>
<sequence length="139" mass="15263">MAENSIAGAREQPNAPAFAALAREKYVLLTTFRRDGVGVGTPVHVAVEGDLAYFRTWDTTWKLKRIRNNPQVEVAPSTFRGRQTGPGIRARARILAGAESARAGALISRKHPILHGFLIPLVHRIKGNETMHVELMADS</sequence>
<dbReference type="InterPro" id="IPR019965">
    <property type="entry name" value="PPOX_F420-dep_Rv2061_put"/>
</dbReference>
<dbReference type="EC" id="1.-.-.-" evidence="2"/>
<reference evidence="2 3" key="1">
    <citation type="submission" date="2019-10" db="EMBL/GenBank/DDBJ databases">
        <title>Rubrobacter sp nov SCSIO 52090 isolated from a deep-sea sediment in the South China Sea.</title>
        <authorList>
            <person name="Chen R.W."/>
        </authorList>
    </citation>
    <scope>NUCLEOTIDE SEQUENCE [LARGE SCALE GENOMIC DNA]</scope>
    <source>
        <strain evidence="2 3">SCSIO 52909</strain>
    </source>
</reference>
<keyword evidence="3" id="KW-1185">Reference proteome</keyword>
<evidence type="ECO:0000313" key="2">
    <source>
        <dbReference type="EMBL" id="QIN82033.1"/>
    </source>
</evidence>
<evidence type="ECO:0000256" key="1">
    <source>
        <dbReference type="ARBA" id="ARBA00023002"/>
    </source>
</evidence>
<dbReference type="GO" id="GO:0070967">
    <property type="term" value="F:coenzyme F420 binding"/>
    <property type="evidence" value="ECO:0007669"/>
    <property type="project" value="TreeGrafter"/>
</dbReference>
<dbReference type="AlphaFoldDB" id="A0A6G8Q6F4"/>
<dbReference type="KEGG" id="rub:GBA63_04790"/>
<protein>
    <submittedName>
        <fullName evidence="2">PPOX class F420-dependent oxidoreductase</fullName>
        <ecNumber evidence="2">1.-.-.-</ecNumber>
    </submittedName>
</protein>
<keyword evidence="1 2" id="KW-0560">Oxidoreductase</keyword>
<dbReference type="NCBIfam" id="TIGR03666">
    <property type="entry name" value="Rv2061_F420"/>
    <property type="match status" value="1"/>
</dbReference>
<name>A0A6G8Q6F4_9ACTN</name>
<dbReference type="RefSeq" id="WP_166173961.1">
    <property type="nucleotide sequence ID" value="NZ_CP045119.1"/>
</dbReference>
<gene>
    <name evidence="2" type="ORF">GBA63_04790</name>
</gene>
<dbReference type="GO" id="GO:0005829">
    <property type="term" value="C:cytosol"/>
    <property type="evidence" value="ECO:0007669"/>
    <property type="project" value="TreeGrafter"/>
</dbReference>
<dbReference type="PANTHER" id="PTHR35176">
    <property type="entry name" value="HEME OXYGENASE HI_0854-RELATED"/>
    <property type="match status" value="1"/>
</dbReference>
<dbReference type="Proteomes" id="UP000501452">
    <property type="component" value="Chromosome"/>
</dbReference>
<dbReference type="PANTHER" id="PTHR35176:SF11">
    <property type="entry name" value="PYRIDOXAMINE 5'-PHOSPHATE OXIDASE FAMILY PROTEIN"/>
    <property type="match status" value="1"/>
</dbReference>
<proteinExistence type="predicted"/>
<dbReference type="SUPFAM" id="SSF50475">
    <property type="entry name" value="FMN-binding split barrel"/>
    <property type="match status" value="1"/>
</dbReference>
<dbReference type="InterPro" id="IPR052019">
    <property type="entry name" value="F420H2_bilvrd_red/Heme_oxyg"/>
</dbReference>
<accession>A0A6G8Q6F4</accession>
<dbReference type="Gene3D" id="2.30.110.10">
    <property type="entry name" value="Electron Transport, Fmn-binding Protein, Chain A"/>
    <property type="match status" value="1"/>
</dbReference>
<dbReference type="EMBL" id="CP045119">
    <property type="protein sequence ID" value="QIN82033.1"/>
    <property type="molecule type" value="Genomic_DNA"/>
</dbReference>
<organism evidence="2 3">
    <name type="scientific">Rubrobacter tropicus</name>
    <dbReference type="NCBI Taxonomy" id="2653851"/>
    <lineage>
        <taxon>Bacteria</taxon>
        <taxon>Bacillati</taxon>
        <taxon>Actinomycetota</taxon>
        <taxon>Rubrobacteria</taxon>
        <taxon>Rubrobacterales</taxon>
        <taxon>Rubrobacteraceae</taxon>
        <taxon>Rubrobacter</taxon>
    </lineage>
</organism>
<dbReference type="InterPro" id="IPR012349">
    <property type="entry name" value="Split_barrel_FMN-bd"/>
</dbReference>
<dbReference type="GO" id="GO:0016627">
    <property type="term" value="F:oxidoreductase activity, acting on the CH-CH group of donors"/>
    <property type="evidence" value="ECO:0007669"/>
    <property type="project" value="TreeGrafter"/>
</dbReference>